<dbReference type="GeneID" id="38774667"/>
<sequence>MERVKQLVSHLSGAKGVSALQRKSPDDVVITMAIRSPLCKARKGGFKDTRSDELLTEMFKQAISRSTIDPALIGDITVGTVLPPAPTYEARAAALAAGIPDSVPVQTVNRFCSSGLMAVTDIANKIRVGQIDIGLAVGVESMSYNPDKGGPEFSEVIQAHTAANDCAKPMGWTSENVAADFDISRDEMDDFAALSFQRAEEADKAGKFAHEIVPFTAFVNDPETGRRTTKVVTRDDGIRYATTKESLLKVRPAFPQWGRGHTTGGNASQITDGAAAVLLMTRKKAEELGLKILAKYVTTSVAGVAPRIMGIGPSLAIPMVLEQVGITIDDVDLFEINEAFASMYVYCVRKLGLDIGKVNVNGGAIALGHPLDNSTTAACLSLTFAFIAGSSTAMASYANVNSNAPSPYGSGDPYYNESSGFITPQPKSKRSLSNWIKFGVPVLIAVIVAAVLGGVLGSRAHHNSSKSSAAAASSASPSGAAAASQAASIQAAIGVFPTATASLYMLPVYPSTTNTAAFTTPTFNSAAGSNVGWPSDPFQPASPAPTSLRPDRPRIIAPSYKWEVLPSLISNNPYLKYWNDSIFSNATDYYNQPVVPYYLDSGNGILDVARQIKMRIKAFSYAYRMTNDTKWADRAFKELQNAAGNGTNSFGPSDDTRWNPIHFLDTAELMNAFGIAYDWMYDVWTDQQKGQILWTLLTYGLQPALAGWNNANNAYWEWWSSNTQGNWNCVCNGGITLASLAVLGDDPTNTAQTLLGLTIPNALANCAEGVTSDGTWQETPNYWYFGVTGHAEMASALMTAAGSDFGLLTTNPGFALTGLFHMYATGPASTFSWGDNGVNLYSTTANPLLFYGDVYQHPEYVLFQRDQFQTHSDPWSMFWYTPTVSGAFWDDLPLDHFFDNHTDQWGSMRSSWTDEDALYVGIKAGTLQGHQTHNDLDCGTFVLDALGTRWFGELGDSNYLAEGYFSNDTQSSERWWYYRKRTEGQNTILVDQQNQLVTAAPTINYDSSGTVQGSSTVFDVPSNSTAFFTANLASAYNEVSSFQRGIRMINGRKQVLLQDDISATGSIMWRGHTNATNINIDSNGTSATLQIGNEKLLMQIISPTSGATISTAQPVRFSSDPPLPAGAENQDLPNTGVTVVEINLNAGTYSLQVLFSPQWDGMSSSAYVTPPSVPISSWSLTSHN</sequence>
<evidence type="ECO:0000256" key="3">
    <source>
        <dbReference type="ARBA" id="ARBA00022679"/>
    </source>
</evidence>
<dbReference type="InterPro" id="IPR002155">
    <property type="entry name" value="Thiolase"/>
</dbReference>
<feature type="domain" description="Thiolase C-terminal" evidence="6">
    <location>
        <begin position="290"/>
        <end position="382"/>
    </location>
</feature>
<evidence type="ECO:0000259" key="7">
    <source>
        <dbReference type="Pfam" id="PF07940"/>
    </source>
</evidence>
<evidence type="ECO:0000313" key="8">
    <source>
        <dbReference type="EMBL" id="GBE77750.1"/>
    </source>
</evidence>
<dbReference type="OrthoDB" id="3476529at2759"/>
<keyword evidence="9" id="KW-1185">Reference proteome</keyword>
<feature type="domain" description="Thiolase N-terminal" evidence="5">
    <location>
        <begin position="28"/>
        <end position="282"/>
    </location>
</feature>
<keyword evidence="4" id="KW-0012">Acyltransferase</keyword>
<comment type="similarity">
    <text evidence="2">Belongs to the thiolase-like superfamily. Thiolase family.</text>
</comment>
<dbReference type="Pfam" id="PF00108">
    <property type="entry name" value="Thiolase_N"/>
    <property type="match status" value="1"/>
</dbReference>
<evidence type="ECO:0000313" key="9">
    <source>
        <dbReference type="Proteomes" id="UP000287166"/>
    </source>
</evidence>
<gene>
    <name evidence="8" type="ORF">SCP_0106320</name>
</gene>
<accession>A0A401G6F7</accession>
<name>A0A401G6F7_9APHY</name>
<dbReference type="GO" id="GO:0016829">
    <property type="term" value="F:lyase activity"/>
    <property type="evidence" value="ECO:0007669"/>
    <property type="project" value="InterPro"/>
</dbReference>
<dbReference type="SUPFAM" id="SSF48230">
    <property type="entry name" value="Chondroitin AC/alginate lyase"/>
    <property type="match status" value="1"/>
</dbReference>
<dbReference type="Gene3D" id="2.70.98.70">
    <property type="match status" value="1"/>
</dbReference>
<dbReference type="AlphaFoldDB" id="A0A401G6F7"/>
<dbReference type="CDD" id="cd00751">
    <property type="entry name" value="thiolase"/>
    <property type="match status" value="1"/>
</dbReference>
<comment type="subcellular location">
    <subcellularLocation>
        <location evidence="1">Cell envelope</location>
    </subcellularLocation>
</comment>
<proteinExistence type="inferred from homology"/>
<dbReference type="PANTHER" id="PTHR38045">
    <property type="entry name" value="CHROMOSOME 1, WHOLE GENOME SHOTGUN SEQUENCE"/>
    <property type="match status" value="1"/>
</dbReference>
<comment type="caution">
    <text evidence="8">The sequence shown here is derived from an EMBL/GenBank/DDBJ whole genome shotgun (WGS) entry which is preliminary data.</text>
</comment>
<evidence type="ECO:0000259" key="6">
    <source>
        <dbReference type="Pfam" id="PF02803"/>
    </source>
</evidence>
<dbReference type="InterPro" id="IPR008929">
    <property type="entry name" value="Chondroitin_lyas"/>
</dbReference>
<dbReference type="InterPro" id="IPR020617">
    <property type="entry name" value="Thiolase_C"/>
</dbReference>
<evidence type="ECO:0000256" key="2">
    <source>
        <dbReference type="ARBA" id="ARBA00010982"/>
    </source>
</evidence>
<dbReference type="InParanoid" id="A0A401G6F7"/>
<dbReference type="InterPro" id="IPR016039">
    <property type="entry name" value="Thiolase-like"/>
</dbReference>
<evidence type="ECO:0000259" key="5">
    <source>
        <dbReference type="Pfam" id="PF00108"/>
    </source>
</evidence>
<reference evidence="8 9" key="1">
    <citation type="journal article" date="2018" name="Sci. Rep.">
        <title>Genome sequence of the cauliflower mushroom Sparassis crispa (Hanabiratake) and its association with beneficial usage.</title>
        <authorList>
            <person name="Kiyama R."/>
            <person name="Furutani Y."/>
            <person name="Kawaguchi K."/>
            <person name="Nakanishi T."/>
        </authorList>
    </citation>
    <scope>NUCLEOTIDE SEQUENCE [LARGE SCALE GENOMIC DNA]</scope>
</reference>
<dbReference type="Gene3D" id="1.50.10.100">
    <property type="entry name" value="Chondroitin AC/alginate lyase"/>
    <property type="match status" value="1"/>
</dbReference>
<dbReference type="Gene3D" id="3.40.47.10">
    <property type="match status" value="2"/>
</dbReference>
<dbReference type="PROSITE" id="PS00098">
    <property type="entry name" value="THIOLASE_1"/>
    <property type="match status" value="1"/>
</dbReference>
<evidence type="ECO:0000256" key="1">
    <source>
        <dbReference type="ARBA" id="ARBA00004196"/>
    </source>
</evidence>
<dbReference type="Pfam" id="PF07940">
    <property type="entry name" value="Hepar_II_III_C"/>
    <property type="match status" value="1"/>
</dbReference>
<dbReference type="GO" id="GO:0016747">
    <property type="term" value="F:acyltransferase activity, transferring groups other than amino-acyl groups"/>
    <property type="evidence" value="ECO:0007669"/>
    <property type="project" value="InterPro"/>
</dbReference>
<dbReference type="InterPro" id="IPR012480">
    <property type="entry name" value="Hepar_II_III_C"/>
</dbReference>
<dbReference type="STRING" id="139825.A0A401G6F7"/>
<dbReference type="InterPro" id="IPR020616">
    <property type="entry name" value="Thiolase_N"/>
</dbReference>
<dbReference type="NCBIfam" id="TIGR01930">
    <property type="entry name" value="AcCoA-C-Actrans"/>
    <property type="match status" value="1"/>
</dbReference>
<evidence type="ECO:0000256" key="4">
    <source>
        <dbReference type="ARBA" id="ARBA00023315"/>
    </source>
</evidence>
<dbReference type="SUPFAM" id="SSF53901">
    <property type="entry name" value="Thiolase-like"/>
    <property type="match status" value="2"/>
</dbReference>
<dbReference type="Proteomes" id="UP000287166">
    <property type="component" value="Unassembled WGS sequence"/>
</dbReference>
<protein>
    <submittedName>
        <fullName evidence="8">Uncharacterized protein</fullName>
    </submittedName>
</protein>
<dbReference type="RefSeq" id="XP_027608663.1">
    <property type="nucleotide sequence ID" value="XM_027752862.1"/>
</dbReference>
<feature type="domain" description="Heparinase II/III-like C-terminal" evidence="7">
    <location>
        <begin position="915"/>
        <end position="1100"/>
    </location>
</feature>
<dbReference type="EMBL" id="BFAD01000001">
    <property type="protein sequence ID" value="GBE77750.1"/>
    <property type="molecule type" value="Genomic_DNA"/>
</dbReference>
<dbReference type="InterPro" id="IPR020615">
    <property type="entry name" value="Thiolase_acyl_enz_int_AS"/>
</dbReference>
<keyword evidence="3" id="KW-0808">Transferase</keyword>
<organism evidence="8 9">
    <name type="scientific">Sparassis crispa</name>
    <dbReference type="NCBI Taxonomy" id="139825"/>
    <lineage>
        <taxon>Eukaryota</taxon>
        <taxon>Fungi</taxon>
        <taxon>Dikarya</taxon>
        <taxon>Basidiomycota</taxon>
        <taxon>Agaricomycotina</taxon>
        <taxon>Agaricomycetes</taxon>
        <taxon>Polyporales</taxon>
        <taxon>Sparassidaceae</taxon>
        <taxon>Sparassis</taxon>
    </lineage>
</organism>
<dbReference type="Pfam" id="PF02803">
    <property type="entry name" value="Thiolase_C"/>
    <property type="match status" value="1"/>
</dbReference>
<dbReference type="PANTHER" id="PTHR38045:SF1">
    <property type="entry name" value="HEPARINASE II_III-LIKE PROTEIN"/>
    <property type="match status" value="1"/>
</dbReference>